<dbReference type="Pfam" id="PF08281">
    <property type="entry name" value="Sigma70_r4_2"/>
    <property type="match status" value="1"/>
</dbReference>
<dbReference type="Proteomes" id="UP000634672">
    <property type="component" value="Unassembled WGS sequence"/>
</dbReference>
<reference evidence="2 3" key="1">
    <citation type="submission" date="2020-08" db="EMBL/GenBank/DDBJ databases">
        <title>Genome public.</title>
        <authorList>
            <person name="Liu C."/>
            <person name="Sun Q."/>
        </authorList>
    </citation>
    <scope>NUCLEOTIDE SEQUENCE [LARGE SCALE GENOMIC DNA]</scope>
    <source>
        <strain evidence="2 3">NSJ-66</strain>
    </source>
</reference>
<dbReference type="SUPFAM" id="SSF88659">
    <property type="entry name" value="Sigma3 and sigma4 domains of RNA polymerase sigma factors"/>
    <property type="match status" value="1"/>
</dbReference>
<proteinExistence type="predicted"/>
<dbReference type="EMBL" id="JACOPB010000002">
    <property type="protein sequence ID" value="MBC5707828.1"/>
    <property type="molecule type" value="Genomic_DNA"/>
</dbReference>
<gene>
    <name evidence="2" type="ORF">H8S75_07645</name>
</gene>
<evidence type="ECO:0000313" key="3">
    <source>
        <dbReference type="Proteomes" id="UP000634672"/>
    </source>
</evidence>
<dbReference type="RefSeq" id="WP_187020469.1">
    <property type="nucleotide sequence ID" value="NZ_JACOPB010000002.1"/>
</dbReference>
<evidence type="ECO:0000259" key="1">
    <source>
        <dbReference type="Pfam" id="PF08281"/>
    </source>
</evidence>
<dbReference type="InterPro" id="IPR013324">
    <property type="entry name" value="RNA_pol_sigma_r3/r4-like"/>
</dbReference>
<dbReference type="Gene3D" id="1.20.140.160">
    <property type="match status" value="1"/>
</dbReference>
<name>A0ABR7H3W1_9FIRM</name>
<sequence>MEKQNERTRKFAEKAAAESSAREYELFGAAERTAKFTAYLEKVVTHAKIDYLRHMEKLNDREELAEDMSNVVEHGELPSMSDDFLFEAVRAVTLEQIATGEDLYAAILTLSQLEKEVLFHTYVEDMPPKEAARLMGLSVVWIRQVKNRAWTSFGRP</sequence>
<evidence type="ECO:0000313" key="2">
    <source>
        <dbReference type="EMBL" id="MBC5707828.1"/>
    </source>
</evidence>
<protein>
    <submittedName>
        <fullName evidence="2">Sigma-70 family RNA polymerase sigma factor</fullName>
    </submittedName>
</protein>
<comment type="caution">
    <text evidence="2">The sequence shown here is derived from an EMBL/GenBank/DDBJ whole genome shotgun (WGS) entry which is preliminary data.</text>
</comment>
<accession>A0ABR7H3W1</accession>
<keyword evidence="3" id="KW-1185">Reference proteome</keyword>
<feature type="domain" description="RNA polymerase sigma factor 70 region 4 type 2" evidence="1">
    <location>
        <begin position="101"/>
        <end position="139"/>
    </location>
</feature>
<dbReference type="InterPro" id="IPR013249">
    <property type="entry name" value="RNA_pol_sigma70_r4_t2"/>
</dbReference>
<organism evidence="2 3">
    <name type="scientific">Hungatella hominis</name>
    <dbReference type="NCBI Taxonomy" id="2763050"/>
    <lineage>
        <taxon>Bacteria</taxon>
        <taxon>Bacillati</taxon>
        <taxon>Bacillota</taxon>
        <taxon>Clostridia</taxon>
        <taxon>Lachnospirales</taxon>
        <taxon>Lachnospiraceae</taxon>
        <taxon>Hungatella</taxon>
    </lineage>
</organism>